<dbReference type="EC" id="2.3.1.225" evidence="7"/>
<sequence>MLPDAADGAEVGGLAAALERDSAAEEVLEPRGRSGRGRFTRRHAEYLKVSEHGDLLLLAALLCFVLYLVWRSVAQRGGKRRRGHLPVSGKGAKQVSWLSRVFFVPVMLWRALPEFGTDYSSSVWLNVEPCGMICAMVTWMLVFFARRIFTAHIIYPWMQWSPAGIAHVVLFHIIAFLALSSHMRTMLTDPGAVPEDAMPIAEPPDPEAGANGEHPRLIKRCKRCSGNFKPKRAHHCSICGRCIVKMDHHCPWVNNCVGVGNHKFFILFISYIFLMSLYSLVLVITKLLTCSVSQKSDHACKDDPSGLLWVIMLLMESILFGSFTLCMVFDQWEVIQTGATQIDRLKGETFELRKDVNEVFGGHGTHFAWHWLCPVEAAFKKAIWSEILGYCTPATAIGEMSYNHVIEGRSPNGVEETVKDVEAGLGRTGGKVSGESHPTVVETQKQGEWSVETVLETKFPA</sequence>
<dbReference type="Pfam" id="PF01529">
    <property type="entry name" value="DHHC"/>
    <property type="match status" value="1"/>
</dbReference>
<evidence type="ECO:0000256" key="4">
    <source>
        <dbReference type="ARBA" id="ARBA00022989"/>
    </source>
</evidence>
<evidence type="ECO:0000313" key="9">
    <source>
        <dbReference type="EMBL" id="CAD8262658.1"/>
    </source>
</evidence>
<accession>A0A7R9YF09</accession>
<protein>
    <recommendedName>
        <fullName evidence="7">Palmitoyltransferase</fullName>
        <ecNumber evidence="7">2.3.1.225</ecNumber>
    </recommendedName>
</protein>
<keyword evidence="4 7" id="KW-1133">Transmembrane helix</keyword>
<organism evidence="9">
    <name type="scientific">Pinguiococcus pyrenoidosus</name>
    <dbReference type="NCBI Taxonomy" id="172671"/>
    <lineage>
        <taxon>Eukaryota</taxon>
        <taxon>Sar</taxon>
        <taxon>Stramenopiles</taxon>
        <taxon>Ochrophyta</taxon>
        <taxon>Pinguiophyceae</taxon>
        <taxon>Pinguiochrysidales</taxon>
        <taxon>Pinguiochrysidaceae</taxon>
        <taxon>Pinguiococcus</taxon>
    </lineage>
</organism>
<keyword evidence="2 7" id="KW-0808">Transferase</keyword>
<comment type="subcellular location">
    <subcellularLocation>
        <location evidence="1">Membrane</location>
        <topology evidence="1">Multi-pass membrane protein</topology>
    </subcellularLocation>
</comment>
<evidence type="ECO:0000256" key="1">
    <source>
        <dbReference type="ARBA" id="ARBA00004141"/>
    </source>
</evidence>
<reference evidence="9" key="1">
    <citation type="submission" date="2021-01" db="EMBL/GenBank/DDBJ databases">
        <authorList>
            <person name="Corre E."/>
            <person name="Pelletier E."/>
            <person name="Niang G."/>
            <person name="Scheremetjew M."/>
            <person name="Finn R."/>
            <person name="Kale V."/>
            <person name="Holt S."/>
            <person name="Cochrane G."/>
            <person name="Meng A."/>
            <person name="Brown T."/>
            <person name="Cohen L."/>
        </authorList>
    </citation>
    <scope>NUCLEOTIDE SEQUENCE</scope>
    <source>
        <strain evidence="9">CCMP2078</strain>
    </source>
</reference>
<feature type="transmembrane region" description="Helical" evidence="7">
    <location>
        <begin position="264"/>
        <end position="285"/>
    </location>
</feature>
<feature type="transmembrane region" description="Helical" evidence="7">
    <location>
        <begin position="124"/>
        <end position="145"/>
    </location>
</feature>
<evidence type="ECO:0000256" key="3">
    <source>
        <dbReference type="ARBA" id="ARBA00022692"/>
    </source>
</evidence>
<keyword evidence="3 7" id="KW-0812">Transmembrane</keyword>
<evidence type="ECO:0000256" key="2">
    <source>
        <dbReference type="ARBA" id="ARBA00022679"/>
    </source>
</evidence>
<keyword evidence="5 7" id="KW-0472">Membrane</keyword>
<evidence type="ECO:0000256" key="5">
    <source>
        <dbReference type="ARBA" id="ARBA00023136"/>
    </source>
</evidence>
<keyword evidence="6 7" id="KW-0012">Acyltransferase</keyword>
<dbReference type="PANTHER" id="PTHR12246">
    <property type="entry name" value="PALMITOYLTRANSFERASE ZDHHC16"/>
    <property type="match status" value="1"/>
</dbReference>
<feature type="transmembrane region" description="Helical" evidence="7">
    <location>
        <begin position="55"/>
        <end position="74"/>
    </location>
</feature>
<dbReference type="InterPro" id="IPR039859">
    <property type="entry name" value="PFA4/ZDH16/20/ERF2-like"/>
</dbReference>
<dbReference type="AlphaFoldDB" id="A0A7R9YF09"/>
<comment type="similarity">
    <text evidence="7">Belongs to the DHHC palmitoyltransferase family.</text>
</comment>
<evidence type="ECO:0000256" key="7">
    <source>
        <dbReference type="RuleBase" id="RU079119"/>
    </source>
</evidence>
<dbReference type="InterPro" id="IPR001594">
    <property type="entry name" value="Palmitoyltrfase_DHHC"/>
</dbReference>
<proteinExistence type="inferred from homology"/>
<feature type="transmembrane region" description="Helical" evidence="7">
    <location>
        <begin position="157"/>
        <end position="179"/>
    </location>
</feature>
<evidence type="ECO:0000256" key="6">
    <source>
        <dbReference type="ARBA" id="ARBA00023315"/>
    </source>
</evidence>
<comment type="catalytic activity">
    <reaction evidence="7">
        <text>L-cysteinyl-[protein] + hexadecanoyl-CoA = S-hexadecanoyl-L-cysteinyl-[protein] + CoA</text>
        <dbReference type="Rhea" id="RHEA:36683"/>
        <dbReference type="Rhea" id="RHEA-COMP:10131"/>
        <dbReference type="Rhea" id="RHEA-COMP:11032"/>
        <dbReference type="ChEBI" id="CHEBI:29950"/>
        <dbReference type="ChEBI" id="CHEBI:57287"/>
        <dbReference type="ChEBI" id="CHEBI:57379"/>
        <dbReference type="ChEBI" id="CHEBI:74151"/>
        <dbReference type="EC" id="2.3.1.225"/>
    </reaction>
</comment>
<dbReference type="GO" id="GO:0019706">
    <property type="term" value="F:protein-cysteine S-palmitoyltransferase activity"/>
    <property type="evidence" value="ECO:0007669"/>
    <property type="project" value="UniProtKB-EC"/>
</dbReference>
<name>A0A7R9YF09_9STRA</name>
<evidence type="ECO:0000259" key="8">
    <source>
        <dbReference type="Pfam" id="PF01529"/>
    </source>
</evidence>
<feature type="transmembrane region" description="Helical" evidence="7">
    <location>
        <begin position="306"/>
        <end position="325"/>
    </location>
</feature>
<feature type="domain" description="Palmitoyltransferase DHHC" evidence="8">
    <location>
        <begin position="220"/>
        <end position="346"/>
    </location>
</feature>
<dbReference type="GO" id="GO:0016020">
    <property type="term" value="C:membrane"/>
    <property type="evidence" value="ECO:0007669"/>
    <property type="project" value="UniProtKB-SubCell"/>
</dbReference>
<dbReference type="PROSITE" id="PS50216">
    <property type="entry name" value="DHHC"/>
    <property type="match status" value="1"/>
</dbReference>
<comment type="domain">
    <text evidence="7">The DHHC domain is required for palmitoyltransferase activity.</text>
</comment>
<dbReference type="EMBL" id="HBEA01015918">
    <property type="protein sequence ID" value="CAD8262658.1"/>
    <property type="molecule type" value="Transcribed_RNA"/>
</dbReference>
<gene>
    <name evidence="9" type="ORF">PPYR1160_LOCUS12160</name>
</gene>